<gene>
    <name evidence="6" type="primary">zraR_5</name>
    <name evidence="3" type="synonym">csrA</name>
    <name evidence="6" type="ORF">V7x_24230</name>
</gene>
<keyword evidence="1 4" id="KW-0597">Phosphoprotein</keyword>
<keyword evidence="3" id="KW-0678">Repressor</keyword>
<dbReference type="RefSeq" id="WP_197136998.1">
    <property type="nucleotide sequence ID" value="NZ_SJPZ01000001.1"/>
</dbReference>
<dbReference type="HAMAP" id="MF_00167">
    <property type="entry name" value="CsrA"/>
    <property type="match status" value="1"/>
</dbReference>
<comment type="subcellular location">
    <subcellularLocation>
        <location evidence="3">Cytoplasm</location>
    </subcellularLocation>
</comment>
<feature type="domain" description="Response regulatory" evidence="5">
    <location>
        <begin position="128"/>
        <end position="244"/>
    </location>
</feature>
<proteinExistence type="inferred from homology"/>
<keyword evidence="3" id="KW-0694">RNA-binding</keyword>
<dbReference type="GO" id="GO:0044781">
    <property type="term" value="P:bacterial-type flagellum organization"/>
    <property type="evidence" value="ECO:0007669"/>
    <property type="project" value="UniProtKB-KW"/>
</dbReference>
<dbReference type="EMBL" id="SJPZ01000001">
    <property type="protein sequence ID" value="TWU66852.1"/>
    <property type="molecule type" value="Genomic_DNA"/>
</dbReference>
<keyword evidence="3" id="KW-1005">Bacterial flagellum biogenesis</keyword>
<keyword evidence="3" id="KW-0963">Cytoplasm</keyword>
<evidence type="ECO:0000313" key="6">
    <source>
        <dbReference type="EMBL" id="TWU66852.1"/>
    </source>
</evidence>
<comment type="caution">
    <text evidence="6">The sequence shown here is derived from an EMBL/GenBank/DDBJ whole genome shotgun (WGS) entry which is preliminary data.</text>
</comment>
<evidence type="ECO:0000256" key="2">
    <source>
        <dbReference type="ARBA" id="ARBA00023012"/>
    </source>
</evidence>
<organism evidence="6 7">
    <name type="scientific">Crateriforma conspicua</name>
    <dbReference type="NCBI Taxonomy" id="2527996"/>
    <lineage>
        <taxon>Bacteria</taxon>
        <taxon>Pseudomonadati</taxon>
        <taxon>Planctomycetota</taxon>
        <taxon>Planctomycetia</taxon>
        <taxon>Planctomycetales</taxon>
        <taxon>Planctomycetaceae</taxon>
        <taxon>Crateriforma</taxon>
    </lineage>
</organism>
<evidence type="ECO:0000259" key="5">
    <source>
        <dbReference type="PROSITE" id="PS50110"/>
    </source>
</evidence>
<comment type="subunit">
    <text evidence="3">Homodimer; the beta-strands of each monomer intercalate to form a hydrophobic core, while the alpha-helices form wings that extend away from the core.</text>
</comment>
<dbReference type="Gene3D" id="3.40.50.2300">
    <property type="match status" value="1"/>
</dbReference>
<dbReference type="Gene3D" id="2.60.40.4380">
    <property type="entry name" value="Translational regulator CsrA"/>
    <property type="match status" value="1"/>
</dbReference>
<comment type="function">
    <text evidence="3">A translational regulator that binds mRNA to regulate translation initiation and/or mRNA stability. Usually binds in the 5'-UTR at or near the Shine-Dalgarno sequence preventing ribosome-binding, thus repressing translation. Its main target seems to be the major flagellin gene, while its function is anatagonized by FliW.</text>
</comment>
<accession>A0A5C6FUV2</accession>
<keyword evidence="3" id="KW-0810">Translation regulation</keyword>
<dbReference type="GO" id="GO:0048027">
    <property type="term" value="F:mRNA 5'-UTR binding"/>
    <property type="evidence" value="ECO:0007669"/>
    <property type="project" value="UniProtKB-UniRule"/>
</dbReference>
<dbReference type="InterPro" id="IPR003751">
    <property type="entry name" value="CsrA"/>
</dbReference>
<dbReference type="SMART" id="SM00448">
    <property type="entry name" value="REC"/>
    <property type="match status" value="1"/>
</dbReference>
<dbReference type="GO" id="GO:1902208">
    <property type="term" value="P:regulation of bacterial-type flagellum assembly"/>
    <property type="evidence" value="ECO:0007669"/>
    <property type="project" value="UniProtKB-UniRule"/>
</dbReference>
<dbReference type="SUPFAM" id="SSF117130">
    <property type="entry name" value="CsrA-like"/>
    <property type="match status" value="1"/>
</dbReference>
<dbReference type="InterPro" id="IPR036107">
    <property type="entry name" value="CsrA_sf"/>
</dbReference>
<dbReference type="Pfam" id="PF00072">
    <property type="entry name" value="Response_reg"/>
    <property type="match status" value="1"/>
</dbReference>
<evidence type="ECO:0000313" key="7">
    <source>
        <dbReference type="Proteomes" id="UP000316476"/>
    </source>
</evidence>
<dbReference type="GO" id="GO:0006109">
    <property type="term" value="P:regulation of carbohydrate metabolic process"/>
    <property type="evidence" value="ECO:0007669"/>
    <property type="project" value="InterPro"/>
</dbReference>
<evidence type="ECO:0000256" key="4">
    <source>
        <dbReference type="PROSITE-ProRule" id="PRU00169"/>
    </source>
</evidence>
<dbReference type="InterPro" id="IPR011006">
    <property type="entry name" value="CheY-like_superfamily"/>
</dbReference>
<dbReference type="SUPFAM" id="SSF52172">
    <property type="entry name" value="CheY-like"/>
    <property type="match status" value="1"/>
</dbReference>
<dbReference type="PANTHER" id="PTHR44591">
    <property type="entry name" value="STRESS RESPONSE REGULATOR PROTEIN 1"/>
    <property type="match status" value="1"/>
</dbReference>
<dbReference type="CDD" id="cd00156">
    <property type="entry name" value="REC"/>
    <property type="match status" value="1"/>
</dbReference>
<comment type="similarity">
    <text evidence="3">Belongs to the CsrA/RsmA family.</text>
</comment>
<dbReference type="GO" id="GO:0000160">
    <property type="term" value="P:phosphorelay signal transduction system"/>
    <property type="evidence" value="ECO:0007669"/>
    <property type="project" value="UniProtKB-KW"/>
</dbReference>
<dbReference type="InterPro" id="IPR050595">
    <property type="entry name" value="Bact_response_regulator"/>
</dbReference>
<name>A0A5C6FUV2_9PLAN</name>
<dbReference type="PANTHER" id="PTHR44591:SF14">
    <property type="entry name" value="PROTEIN PILG"/>
    <property type="match status" value="1"/>
</dbReference>
<dbReference type="InterPro" id="IPR001789">
    <property type="entry name" value="Sig_transdc_resp-reg_receiver"/>
</dbReference>
<keyword evidence="2" id="KW-0902">Two-component regulatory system</keyword>
<evidence type="ECO:0000256" key="3">
    <source>
        <dbReference type="HAMAP-Rule" id="MF_00167"/>
    </source>
</evidence>
<dbReference type="GO" id="GO:0005737">
    <property type="term" value="C:cytoplasm"/>
    <property type="evidence" value="ECO:0007669"/>
    <property type="project" value="UniProtKB-SubCell"/>
</dbReference>
<evidence type="ECO:0000256" key="1">
    <source>
        <dbReference type="ARBA" id="ARBA00022553"/>
    </source>
</evidence>
<dbReference type="Pfam" id="PF02599">
    <property type="entry name" value="CsrA"/>
    <property type="match status" value="1"/>
</dbReference>
<protein>
    <recommendedName>
        <fullName evidence="3">Translational regulator CsrA</fullName>
    </recommendedName>
</protein>
<dbReference type="GO" id="GO:0006402">
    <property type="term" value="P:mRNA catabolic process"/>
    <property type="evidence" value="ECO:0007669"/>
    <property type="project" value="InterPro"/>
</dbReference>
<sequence>MLVLSRRENENVLFPSLGITVKVLRVRGKVVSVGLDAPADVPIVRSELADDQDYVAAIEARSQTLDAEHRHAIKNLLNGATIGLSLLRRQIQLERYDEIEETLGRLMNSFTNLESVLRPEEPAEREEAILLIEDDANERELLAGLLRHYGFAVTTANDGDQALHAIEDGLKPDFVLLDMNLPHCDGLTFLQRIKAQGKTLPVFAVSGSSPSEMGLEDGGDTGIREWFSKPLNPDRLVRELQSAAAGGTAA</sequence>
<dbReference type="AlphaFoldDB" id="A0A5C6FUV2"/>
<reference evidence="6 7" key="1">
    <citation type="submission" date="2019-02" db="EMBL/GenBank/DDBJ databases">
        <title>Deep-cultivation of Planctomycetes and their phenomic and genomic characterization uncovers novel biology.</title>
        <authorList>
            <person name="Wiegand S."/>
            <person name="Jogler M."/>
            <person name="Boedeker C."/>
            <person name="Pinto D."/>
            <person name="Vollmers J."/>
            <person name="Rivas-Marin E."/>
            <person name="Kohn T."/>
            <person name="Peeters S.H."/>
            <person name="Heuer A."/>
            <person name="Rast P."/>
            <person name="Oberbeckmann S."/>
            <person name="Bunk B."/>
            <person name="Jeske O."/>
            <person name="Meyerdierks A."/>
            <person name="Storesund J.E."/>
            <person name="Kallscheuer N."/>
            <person name="Luecker S."/>
            <person name="Lage O.M."/>
            <person name="Pohl T."/>
            <person name="Merkel B.J."/>
            <person name="Hornburger P."/>
            <person name="Mueller R.-W."/>
            <person name="Bruemmer F."/>
            <person name="Labrenz M."/>
            <person name="Spormann A.M."/>
            <person name="Op Den Camp H."/>
            <person name="Overmann J."/>
            <person name="Amann R."/>
            <person name="Jetten M.S.M."/>
            <person name="Mascher T."/>
            <person name="Medema M.H."/>
            <person name="Devos D.P."/>
            <person name="Kaster A.-K."/>
            <person name="Ovreas L."/>
            <person name="Rohde M."/>
            <person name="Galperin M.Y."/>
            <person name="Jogler C."/>
        </authorList>
    </citation>
    <scope>NUCLEOTIDE SEQUENCE [LARGE SCALE GENOMIC DNA]</scope>
    <source>
        <strain evidence="6 7">V7</strain>
    </source>
</reference>
<dbReference type="Proteomes" id="UP000316476">
    <property type="component" value="Unassembled WGS sequence"/>
</dbReference>
<feature type="modified residue" description="4-aspartylphosphate" evidence="4">
    <location>
        <position position="178"/>
    </location>
</feature>
<dbReference type="GO" id="GO:0045947">
    <property type="term" value="P:negative regulation of translational initiation"/>
    <property type="evidence" value="ECO:0007669"/>
    <property type="project" value="UniProtKB-UniRule"/>
</dbReference>
<dbReference type="PROSITE" id="PS50110">
    <property type="entry name" value="RESPONSE_REGULATORY"/>
    <property type="match status" value="1"/>
</dbReference>